<dbReference type="Proteomes" id="UP000290288">
    <property type="component" value="Unassembled WGS sequence"/>
</dbReference>
<evidence type="ECO:0000313" key="1">
    <source>
        <dbReference type="EMBL" id="RXW14325.1"/>
    </source>
</evidence>
<evidence type="ECO:0000313" key="2">
    <source>
        <dbReference type="Proteomes" id="UP000290288"/>
    </source>
</evidence>
<protein>
    <submittedName>
        <fullName evidence="1">Uncharacterized protein</fullName>
    </submittedName>
</protein>
<gene>
    <name evidence="1" type="ORF">EST38_g11530</name>
</gene>
<reference evidence="1 2" key="1">
    <citation type="submission" date="2019-01" db="EMBL/GenBank/DDBJ databases">
        <title>Draft genome sequence of Psathyrella aberdarensis IHI B618.</title>
        <authorList>
            <person name="Buettner E."/>
            <person name="Kellner H."/>
        </authorList>
    </citation>
    <scope>NUCLEOTIDE SEQUENCE [LARGE SCALE GENOMIC DNA]</scope>
    <source>
        <strain evidence="1 2">IHI B618</strain>
    </source>
</reference>
<comment type="caution">
    <text evidence="1">The sequence shown here is derived from an EMBL/GenBank/DDBJ whole genome shotgun (WGS) entry which is preliminary data.</text>
</comment>
<keyword evidence="2" id="KW-1185">Reference proteome</keyword>
<sequence>MQPPPEDRTSIKVAVDPKSDRLQRLQLWTGVPTDLPILMKIEGEYTTDHVPTGGPG</sequence>
<proteinExistence type="predicted"/>
<organism evidence="1 2">
    <name type="scientific">Candolleomyces aberdarensis</name>
    <dbReference type="NCBI Taxonomy" id="2316362"/>
    <lineage>
        <taxon>Eukaryota</taxon>
        <taxon>Fungi</taxon>
        <taxon>Dikarya</taxon>
        <taxon>Basidiomycota</taxon>
        <taxon>Agaricomycotina</taxon>
        <taxon>Agaricomycetes</taxon>
        <taxon>Agaricomycetidae</taxon>
        <taxon>Agaricales</taxon>
        <taxon>Agaricineae</taxon>
        <taxon>Psathyrellaceae</taxon>
        <taxon>Candolleomyces</taxon>
    </lineage>
</organism>
<name>A0A4Q2D7Y2_9AGAR</name>
<dbReference type="STRING" id="2316362.A0A4Q2D7Y2"/>
<dbReference type="AlphaFoldDB" id="A0A4Q2D7Y2"/>
<dbReference type="EMBL" id="SDEE01000720">
    <property type="protein sequence ID" value="RXW14325.1"/>
    <property type="molecule type" value="Genomic_DNA"/>
</dbReference>
<accession>A0A4Q2D7Y2</accession>
<dbReference type="OrthoDB" id="2224430at2759"/>